<dbReference type="AlphaFoldDB" id="A0A0D3RM17"/>
<name>A0A0D3RM17_SALTM</name>
<evidence type="ECO:0000313" key="1">
    <source>
        <dbReference type="EMBL" id="AJS09884.1"/>
    </source>
</evidence>
<sequence>MTDKDNHYRFLRDHYKHERFEGRNSPVWGHDYAACIERSARESLEKYGFSVISCHESKTGEAIFYDRKLNILKGEQIKRALHGAYMKAKKEKKYE</sequence>
<dbReference type="EMBL" id="KP763470">
    <property type="protein sequence ID" value="AJS09884.1"/>
    <property type="molecule type" value="Genomic_DNA"/>
</dbReference>
<accession>A0A0D3RM17</accession>
<organism evidence="1">
    <name type="scientific">Salmonella typhimurium</name>
    <dbReference type="NCBI Taxonomy" id="90371"/>
    <lineage>
        <taxon>Bacteria</taxon>
        <taxon>Pseudomonadati</taxon>
        <taxon>Pseudomonadota</taxon>
        <taxon>Gammaproteobacteria</taxon>
        <taxon>Enterobacterales</taxon>
        <taxon>Enterobacteriaceae</taxon>
        <taxon>Salmonella</taxon>
    </lineage>
</organism>
<keyword evidence="1" id="KW-0614">Plasmid</keyword>
<protein>
    <submittedName>
        <fullName evidence="1">Uncharacterized protein</fullName>
    </submittedName>
</protein>
<proteinExistence type="predicted"/>
<geneLocation type="plasmid" evidence="1">
    <name>pSTM_Phi</name>
</geneLocation>
<reference evidence="1" key="1">
    <citation type="journal article" date="2015" name="FEMS Microbiol. Lett.">
        <title>Characterisation of a large novel phage-like plasmid in Salmonella enterica serovar Typhimurium.</title>
        <authorList>
            <person name="Octavia S."/>
            <person name="Sara J."/>
            <person name="Lan R."/>
        </authorList>
    </citation>
    <scope>NUCLEOTIDE SEQUENCE</scope>
    <source>
        <strain evidence="1">L946</strain>
        <plasmid evidence="1">pSTM_Phi</plasmid>
    </source>
</reference>